<keyword evidence="3" id="KW-1185">Reference proteome</keyword>
<name>A0A0L0F9J1_9EUKA</name>
<feature type="region of interest" description="Disordered" evidence="1">
    <location>
        <begin position="1"/>
        <end position="46"/>
    </location>
</feature>
<protein>
    <submittedName>
        <fullName evidence="2">Uncharacterized protein</fullName>
    </submittedName>
</protein>
<dbReference type="Proteomes" id="UP000054560">
    <property type="component" value="Unassembled WGS sequence"/>
</dbReference>
<organism evidence="2 3">
    <name type="scientific">Sphaeroforma arctica JP610</name>
    <dbReference type="NCBI Taxonomy" id="667725"/>
    <lineage>
        <taxon>Eukaryota</taxon>
        <taxon>Ichthyosporea</taxon>
        <taxon>Ichthyophonida</taxon>
        <taxon>Sphaeroforma</taxon>
    </lineage>
</organism>
<reference evidence="2 3" key="1">
    <citation type="submission" date="2011-02" db="EMBL/GenBank/DDBJ databases">
        <title>The Genome Sequence of Sphaeroforma arctica JP610.</title>
        <authorList>
            <consortium name="The Broad Institute Genome Sequencing Platform"/>
            <person name="Russ C."/>
            <person name="Cuomo C."/>
            <person name="Young S.K."/>
            <person name="Zeng Q."/>
            <person name="Gargeya S."/>
            <person name="Alvarado L."/>
            <person name="Berlin A."/>
            <person name="Chapman S.B."/>
            <person name="Chen Z."/>
            <person name="Freedman E."/>
            <person name="Gellesch M."/>
            <person name="Goldberg J."/>
            <person name="Griggs A."/>
            <person name="Gujja S."/>
            <person name="Heilman E."/>
            <person name="Heiman D."/>
            <person name="Howarth C."/>
            <person name="Mehta T."/>
            <person name="Neiman D."/>
            <person name="Pearson M."/>
            <person name="Roberts A."/>
            <person name="Saif S."/>
            <person name="Shea T."/>
            <person name="Shenoy N."/>
            <person name="Sisk P."/>
            <person name="Stolte C."/>
            <person name="Sykes S."/>
            <person name="White J."/>
            <person name="Yandava C."/>
            <person name="Burger G."/>
            <person name="Gray M.W."/>
            <person name="Holland P.W.H."/>
            <person name="King N."/>
            <person name="Lang F.B.F."/>
            <person name="Roger A.J."/>
            <person name="Ruiz-Trillo I."/>
            <person name="Haas B."/>
            <person name="Nusbaum C."/>
            <person name="Birren B."/>
        </authorList>
    </citation>
    <scope>NUCLEOTIDE SEQUENCE [LARGE SCALE GENOMIC DNA]</scope>
    <source>
        <strain evidence="2 3">JP610</strain>
    </source>
</reference>
<sequence length="88" mass="9756">MLKCSTYQRRSPRQPCLPGADDKGTTLTNPYVAPPDTTKPSPDITSAIRPDDVLKVILFYPSMDPGPDGIQILLLKATVERFAKRRTL</sequence>
<accession>A0A0L0F9J1</accession>
<dbReference type="GeneID" id="25914558"/>
<dbReference type="AlphaFoldDB" id="A0A0L0F9J1"/>
<dbReference type="EMBL" id="KQ245676">
    <property type="protein sequence ID" value="KNC73385.1"/>
    <property type="molecule type" value="Genomic_DNA"/>
</dbReference>
<dbReference type="RefSeq" id="XP_014147287.1">
    <property type="nucleotide sequence ID" value="XM_014291812.1"/>
</dbReference>
<evidence type="ECO:0000256" key="1">
    <source>
        <dbReference type="SAM" id="MobiDB-lite"/>
    </source>
</evidence>
<proteinExistence type="predicted"/>
<gene>
    <name evidence="2" type="ORF">SARC_14054</name>
</gene>
<evidence type="ECO:0000313" key="2">
    <source>
        <dbReference type="EMBL" id="KNC73385.1"/>
    </source>
</evidence>
<evidence type="ECO:0000313" key="3">
    <source>
        <dbReference type="Proteomes" id="UP000054560"/>
    </source>
</evidence>